<sequence length="93" mass="10410">MYDQHTCFLTIRPCSLVSLSALQWVLCGIFMSASARFPEAAGDGWNIRPSLNKAQRLKGLGLLFPGWNKSNLSTYSKANALLPDNWLKLWDGH</sequence>
<accession>A0A7U2MI59</accession>
<dbReference type="VEuPathDB" id="FungiDB:F9C07_6735"/>
<reference evidence="2" key="1">
    <citation type="journal article" date="2021" name="G3 (Bethesda)">
        <title>Chromosome assembled and annotated genome sequence of Aspergillus flavus NRRL 3357.</title>
        <authorList>
            <person name="Skerker J.M."/>
            <person name="Pianalto K.M."/>
            <person name="Mondo S.J."/>
            <person name="Yang K."/>
            <person name="Arkin A.P."/>
            <person name="Keller N.P."/>
            <person name="Grigoriev I.V."/>
            <person name="Louise Glass N.L."/>
        </authorList>
    </citation>
    <scope>NUCLEOTIDE SEQUENCE [LARGE SCALE GENOMIC DNA]</scope>
    <source>
        <strain evidence="2">ATCC 200026 / FGSC A1120 / IAM 13836 / NRRL 3357 / JCM 12722 / SRRC 167</strain>
    </source>
</reference>
<evidence type="ECO:0000313" key="1">
    <source>
        <dbReference type="EMBL" id="QRD83660.1"/>
    </source>
</evidence>
<name>A0A7U2MI59_ASPFN</name>
<proteinExistence type="predicted"/>
<protein>
    <submittedName>
        <fullName evidence="1">Uncharacterized protein</fullName>
    </submittedName>
</protein>
<gene>
    <name evidence="1" type="ORF">F9C07_6735</name>
</gene>
<evidence type="ECO:0000313" key="2">
    <source>
        <dbReference type="Proteomes" id="UP000596276"/>
    </source>
</evidence>
<keyword evidence="2" id="KW-1185">Reference proteome</keyword>
<dbReference type="Proteomes" id="UP000596276">
    <property type="component" value="Chromosome 5"/>
</dbReference>
<organism evidence="1 2">
    <name type="scientific">Aspergillus flavus (strain ATCC 200026 / FGSC A1120 / IAM 13836 / NRRL 3357 / JCM 12722 / SRRC 167)</name>
    <dbReference type="NCBI Taxonomy" id="332952"/>
    <lineage>
        <taxon>Eukaryota</taxon>
        <taxon>Fungi</taxon>
        <taxon>Dikarya</taxon>
        <taxon>Ascomycota</taxon>
        <taxon>Pezizomycotina</taxon>
        <taxon>Eurotiomycetes</taxon>
        <taxon>Eurotiomycetidae</taxon>
        <taxon>Eurotiales</taxon>
        <taxon>Aspergillaceae</taxon>
        <taxon>Aspergillus</taxon>
        <taxon>Aspergillus subgen. Circumdati</taxon>
    </lineage>
</organism>
<dbReference type="AlphaFoldDB" id="A0A7U2MI59"/>
<dbReference type="EMBL" id="CP044621">
    <property type="protein sequence ID" value="QRD83660.1"/>
    <property type="molecule type" value="Genomic_DNA"/>
</dbReference>